<keyword evidence="2" id="KW-1185">Reference proteome</keyword>
<organism evidence="1 2">
    <name type="scientific">Microvirga thermotolerans</name>
    <dbReference type="NCBI Taxonomy" id="2651334"/>
    <lineage>
        <taxon>Bacteria</taxon>
        <taxon>Pseudomonadati</taxon>
        <taxon>Pseudomonadota</taxon>
        <taxon>Alphaproteobacteria</taxon>
        <taxon>Hyphomicrobiales</taxon>
        <taxon>Methylobacteriaceae</taxon>
        <taxon>Microvirga</taxon>
    </lineage>
</organism>
<protein>
    <submittedName>
        <fullName evidence="1">Uncharacterized protein</fullName>
    </submittedName>
</protein>
<proteinExistence type="predicted"/>
<evidence type="ECO:0000313" key="2">
    <source>
        <dbReference type="Proteomes" id="UP000325614"/>
    </source>
</evidence>
<dbReference type="RefSeq" id="WP_152585968.1">
    <property type="nucleotide sequence ID" value="NZ_CP045423.1"/>
</dbReference>
<dbReference type="EMBL" id="CP045423">
    <property type="protein sequence ID" value="QFU16324.1"/>
    <property type="molecule type" value="Genomic_DNA"/>
</dbReference>
<reference evidence="1 2" key="1">
    <citation type="submission" date="2019-10" db="EMBL/GenBank/DDBJ databases">
        <title>Isolation, Identification of Microvirga thermotolerans HR1, a novel thermophilic bacterium and Comparative Genomics of the genus Microvirga.</title>
        <authorList>
            <person name="Li J."/>
            <person name="Zhang W."/>
            <person name="Lin M."/>
            <person name="Wang J."/>
        </authorList>
    </citation>
    <scope>NUCLEOTIDE SEQUENCE [LARGE SCALE GENOMIC DNA]</scope>
    <source>
        <strain evidence="1 2">HR1</strain>
    </source>
</reference>
<sequence length="86" mass="9063">MPIFDSLAVNDNDEAQAFLRAVLAAPARRAAPRHPDEDARLFGVGIGAPPRHARPGVPLIVGVAVSIAVVPPAESSTSSFCRRRLP</sequence>
<dbReference type="KEGG" id="mico:GDR74_08850"/>
<dbReference type="Proteomes" id="UP000325614">
    <property type="component" value="Chromosome"/>
</dbReference>
<gene>
    <name evidence="1" type="ORF">GDR74_08850</name>
</gene>
<evidence type="ECO:0000313" key="1">
    <source>
        <dbReference type="EMBL" id="QFU16324.1"/>
    </source>
</evidence>
<accession>A0A5P9K287</accession>
<name>A0A5P9K287_9HYPH</name>
<dbReference type="AlphaFoldDB" id="A0A5P9K287"/>